<accession>A0A017TAG2</accession>
<reference evidence="1 2" key="1">
    <citation type="submission" date="2013-05" db="EMBL/GenBank/DDBJ databases">
        <title>Genome assembly of Chondromyces apiculatus DSM 436.</title>
        <authorList>
            <person name="Sharma G."/>
            <person name="Khatri I."/>
            <person name="Kaur C."/>
            <person name="Mayilraj S."/>
            <person name="Subramanian S."/>
        </authorList>
    </citation>
    <scope>NUCLEOTIDE SEQUENCE [LARGE SCALE GENOMIC DNA]</scope>
    <source>
        <strain evidence="1 2">DSM 436</strain>
    </source>
</reference>
<dbReference type="Proteomes" id="UP000019678">
    <property type="component" value="Unassembled WGS sequence"/>
</dbReference>
<protein>
    <submittedName>
        <fullName evidence="1">Uncharacterized protein</fullName>
    </submittedName>
</protein>
<sequence>MSMQPEDLAPALADVRRAYRLLQVYHRRVCDLLQTFDEAVTAQGLAFVDWGPLNVYRLPKRRKPFFRPEIWAWDLTPAYQVRCTWEQSTKGHARCVIVEVIADTGYTTVNDGEPDPATFQDESASATEIHVGLWSAHTKRVDWKAAQTLLKSVQGWEQGGPHLVSVGGIQHAYERLRLDMAALTTMDAVRQQMITPVTDWLRRP</sequence>
<keyword evidence="2" id="KW-1185">Reference proteome</keyword>
<organism evidence="1 2">
    <name type="scientific">Chondromyces apiculatus DSM 436</name>
    <dbReference type="NCBI Taxonomy" id="1192034"/>
    <lineage>
        <taxon>Bacteria</taxon>
        <taxon>Pseudomonadati</taxon>
        <taxon>Myxococcota</taxon>
        <taxon>Polyangia</taxon>
        <taxon>Polyangiales</taxon>
        <taxon>Polyangiaceae</taxon>
        <taxon>Chondromyces</taxon>
    </lineage>
</organism>
<evidence type="ECO:0000313" key="1">
    <source>
        <dbReference type="EMBL" id="EYF06224.1"/>
    </source>
</evidence>
<proteinExistence type="predicted"/>
<dbReference type="AlphaFoldDB" id="A0A017TAG2"/>
<comment type="caution">
    <text evidence="1">The sequence shown here is derived from an EMBL/GenBank/DDBJ whole genome shotgun (WGS) entry which is preliminary data.</text>
</comment>
<dbReference type="STRING" id="1192034.CAP_2102"/>
<evidence type="ECO:0000313" key="2">
    <source>
        <dbReference type="Proteomes" id="UP000019678"/>
    </source>
</evidence>
<dbReference type="EMBL" id="ASRX01000017">
    <property type="protein sequence ID" value="EYF06224.1"/>
    <property type="molecule type" value="Genomic_DNA"/>
</dbReference>
<gene>
    <name evidence="1" type="ORF">CAP_2102</name>
</gene>
<name>A0A017TAG2_9BACT</name>